<dbReference type="AlphaFoldDB" id="A0A4Z1PGB6"/>
<proteinExistence type="predicted"/>
<feature type="signal peptide" evidence="1">
    <location>
        <begin position="1"/>
        <end position="18"/>
    </location>
</feature>
<sequence>MKFSLVTIVLALATASMALPNNNMMAPDAVQVTSKSNVGGLGEVKAKTSSVNISIQASHCQCPCSGQKLGSAGKWKDVVLLNF</sequence>
<accession>A0A4Z1PGB6</accession>
<keyword evidence="1" id="KW-0732">Signal</keyword>
<comment type="caution">
    <text evidence="2">The sequence shown here is derived from an EMBL/GenBank/DDBJ whole genome shotgun (WGS) entry which is preliminary data.</text>
</comment>
<keyword evidence="3" id="KW-1185">Reference proteome</keyword>
<evidence type="ECO:0000313" key="2">
    <source>
        <dbReference type="EMBL" id="TID20644.1"/>
    </source>
</evidence>
<feature type="chain" id="PRO_5021398531" evidence="1">
    <location>
        <begin position="19"/>
        <end position="83"/>
    </location>
</feature>
<organism evidence="2 3">
    <name type="scientific">Venturia nashicola</name>
    <dbReference type="NCBI Taxonomy" id="86259"/>
    <lineage>
        <taxon>Eukaryota</taxon>
        <taxon>Fungi</taxon>
        <taxon>Dikarya</taxon>
        <taxon>Ascomycota</taxon>
        <taxon>Pezizomycotina</taxon>
        <taxon>Dothideomycetes</taxon>
        <taxon>Pleosporomycetidae</taxon>
        <taxon>Venturiales</taxon>
        <taxon>Venturiaceae</taxon>
        <taxon>Venturia</taxon>
    </lineage>
</organism>
<gene>
    <name evidence="2" type="ORF">E6O75_ATG05408</name>
</gene>
<reference evidence="2 3" key="1">
    <citation type="submission" date="2019-04" db="EMBL/GenBank/DDBJ databases">
        <title>High contiguity whole genome sequence and gene annotation resource for two Venturia nashicola isolates.</title>
        <authorList>
            <person name="Prokchorchik M."/>
            <person name="Won K."/>
            <person name="Lee Y."/>
            <person name="Choi E.D."/>
            <person name="Segonzac C."/>
            <person name="Sohn K.H."/>
        </authorList>
    </citation>
    <scope>NUCLEOTIDE SEQUENCE [LARGE SCALE GENOMIC DNA]</scope>
    <source>
        <strain evidence="2 3">PRI2</strain>
    </source>
</reference>
<evidence type="ECO:0000256" key="1">
    <source>
        <dbReference type="SAM" id="SignalP"/>
    </source>
</evidence>
<protein>
    <submittedName>
        <fullName evidence="2">Uncharacterized protein</fullName>
    </submittedName>
</protein>
<dbReference type="EMBL" id="SNSC02000010">
    <property type="protein sequence ID" value="TID20644.1"/>
    <property type="molecule type" value="Genomic_DNA"/>
</dbReference>
<evidence type="ECO:0000313" key="3">
    <source>
        <dbReference type="Proteomes" id="UP000298493"/>
    </source>
</evidence>
<dbReference type="Proteomes" id="UP000298493">
    <property type="component" value="Unassembled WGS sequence"/>
</dbReference>
<name>A0A4Z1PGB6_9PEZI</name>